<feature type="signal peptide" evidence="3">
    <location>
        <begin position="1"/>
        <end position="26"/>
    </location>
</feature>
<evidence type="ECO:0000256" key="2">
    <source>
        <dbReference type="ARBA" id="ARBA00022729"/>
    </source>
</evidence>
<dbReference type="RefSeq" id="WP_185779352.1">
    <property type="nucleotide sequence ID" value="NZ_JACJUU010000004.1"/>
</dbReference>
<evidence type="ECO:0000259" key="4">
    <source>
        <dbReference type="Pfam" id="PF00496"/>
    </source>
</evidence>
<organism evidence="5 6">
    <name type="scientific">Pusillimonas minor</name>
    <dbReference type="NCBI Taxonomy" id="2697024"/>
    <lineage>
        <taxon>Bacteria</taxon>
        <taxon>Pseudomonadati</taxon>
        <taxon>Pseudomonadota</taxon>
        <taxon>Betaproteobacteria</taxon>
        <taxon>Burkholderiales</taxon>
        <taxon>Alcaligenaceae</taxon>
        <taxon>Pusillimonas</taxon>
    </lineage>
</organism>
<keyword evidence="6" id="KW-1185">Reference proteome</keyword>
<dbReference type="Proteomes" id="UP000545386">
    <property type="component" value="Unassembled WGS sequence"/>
</dbReference>
<dbReference type="EMBL" id="JACJUU010000004">
    <property type="protein sequence ID" value="MBC2769622.1"/>
    <property type="molecule type" value="Genomic_DNA"/>
</dbReference>
<dbReference type="GO" id="GO:0043190">
    <property type="term" value="C:ATP-binding cassette (ABC) transporter complex"/>
    <property type="evidence" value="ECO:0007669"/>
    <property type="project" value="InterPro"/>
</dbReference>
<feature type="domain" description="Solute-binding protein family 5" evidence="4">
    <location>
        <begin position="75"/>
        <end position="424"/>
    </location>
</feature>
<dbReference type="Gene3D" id="3.40.190.10">
    <property type="entry name" value="Periplasmic binding protein-like II"/>
    <property type="match status" value="1"/>
</dbReference>
<dbReference type="SUPFAM" id="SSF53850">
    <property type="entry name" value="Periplasmic binding protein-like II"/>
    <property type="match status" value="1"/>
</dbReference>
<dbReference type="GO" id="GO:1904680">
    <property type="term" value="F:peptide transmembrane transporter activity"/>
    <property type="evidence" value="ECO:0007669"/>
    <property type="project" value="TreeGrafter"/>
</dbReference>
<dbReference type="GO" id="GO:0030288">
    <property type="term" value="C:outer membrane-bounded periplasmic space"/>
    <property type="evidence" value="ECO:0007669"/>
    <property type="project" value="UniProtKB-ARBA"/>
</dbReference>
<keyword evidence="2 3" id="KW-0732">Signal</keyword>
<dbReference type="InterPro" id="IPR030678">
    <property type="entry name" value="Peptide/Ni-bd"/>
</dbReference>
<accession>A0A842HPJ3</accession>
<comment type="caution">
    <text evidence="5">The sequence shown here is derived from an EMBL/GenBank/DDBJ whole genome shotgun (WGS) entry which is preliminary data.</text>
</comment>
<name>A0A842HPJ3_9BURK</name>
<dbReference type="Pfam" id="PF00496">
    <property type="entry name" value="SBP_bac_5"/>
    <property type="match status" value="1"/>
</dbReference>
<dbReference type="Gene3D" id="3.10.105.10">
    <property type="entry name" value="Dipeptide-binding Protein, Domain 3"/>
    <property type="match status" value="1"/>
</dbReference>
<evidence type="ECO:0000313" key="6">
    <source>
        <dbReference type="Proteomes" id="UP000545386"/>
    </source>
</evidence>
<reference evidence="5 6" key="1">
    <citation type="submission" date="2020-08" db="EMBL/GenBank/DDBJ databases">
        <title>Paraeoetvoesia sp. YC-7-48 draft genome sequence.</title>
        <authorList>
            <person name="Yao L."/>
        </authorList>
    </citation>
    <scope>NUCLEOTIDE SEQUENCE [LARGE SCALE GENOMIC DNA]</scope>
    <source>
        <strain evidence="6">YC-7-48</strain>
    </source>
</reference>
<protein>
    <submittedName>
        <fullName evidence="5">ABC transporter substrate-binding protein</fullName>
    </submittedName>
</protein>
<feature type="chain" id="PRO_5032528210" evidence="3">
    <location>
        <begin position="27"/>
        <end position="507"/>
    </location>
</feature>
<sequence>MNFLRKETAGLVLGACLGVLAGGVSAQQAQELKIAFPVDVPTWDPTAVTFPAGQSVYKAVFDSPMFVDDDLQAGPRLIESYRWLDDTGTRLELKLRGDVFFHDGSKMSAEDIKFTFDRARGTKTLALNGMMPTVSAVEVVDANTAIMTFSKPTPTAAKYLSFLTAYILPKAYFEKVGEAEFLSKPIGAGPYKLVDYKRGSRITLEAFDKYWGGKPKIDKVIFDIVPDSSARVAAVESGRADMAVQIPVREVSRLEKNPKLDAKVYPYSELYILQMPSYEPVFQNDHVRRAMHMAIDKQGLSRAFYNNVAKPVSVLATKGSPGDVPDFSVPFDRKAAVQELAKAGFSVEKPLEIKLFSTNNTFPSDYDVARAVAQMWSQIGIKTTVEEITVAKYLELSHSSKLTGVMLYSWANATGDPEIFSGRILDPRLRFSTWKDMALAEEIDGLSVEMDEEKRVAGYRALNKKASENAWSLPLLQSVSTVAHSKKLNVPTYQTGYILPQEYSWKE</sequence>
<dbReference type="PIRSF" id="PIRSF002741">
    <property type="entry name" value="MppA"/>
    <property type="match status" value="1"/>
</dbReference>
<evidence type="ECO:0000256" key="3">
    <source>
        <dbReference type="SAM" id="SignalP"/>
    </source>
</evidence>
<dbReference type="AlphaFoldDB" id="A0A842HPJ3"/>
<dbReference type="PANTHER" id="PTHR30290">
    <property type="entry name" value="PERIPLASMIC BINDING COMPONENT OF ABC TRANSPORTER"/>
    <property type="match status" value="1"/>
</dbReference>
<dbReference type="GO" id="GO:0015833">
    <property type="term" value="P:peptide transport"/>
    <property type="evidence" value="ECO:0007669"/>
    <property type="project" value="TreeGrafter"/>
</dbReference>
<comment type="similarity">
    <text evidence="1">Belongs to the bacterial solute-binding protein 5 family.</text>
</comment>
<dbReference type="Gene3D" id="3.90.76.10">
    <property type="entry name" value="Dipeptide-binding Protein, Domain 1"/>
    <property type="match status" value="1"/>
</dbReference>
<evidence type="ECO:0000256" key="1">
    <source>
        <dbReference type="ARBA" id="ARBA00005695"/>
    </source>
</evidence>
<dbReference type="InterPro" id="IPR000914">
    <property type="entry name" value="SBP_5_dom"/>
</dbReference>
<proteinExistence type="inferred from homology"/>
<dbReference type="PANTHER" id="PTHR30290:SF38">
    <property type="entry name" value="D,D-DIPEPTIDE-BINDING PERIPLASMIC PROTEIN DDPA-RELATED"/>
    <property type="match status" value="1"/>
</dbReference>
<dbReference type="InterPro" id="IPR039424">
    <property type="entry name" value="SBP_5"/>
</dbReference>
<evidence type="ECO:0000313" key="5">
    <source>
        <dbReference type="EMBL" id="MBC2769622.1"/>
    </source>
</evidence>
<gene>
    <name evidence="5" type="ORF">GTU67_06800</name>
</gene>